<dbReference type="InterPro" id="IPR057466">
    <property type="entry name" value="CFAP46_TPR"/>
</dbReference>
<evidence type="ECO:0000313" key="3">
    <source>
        <dbReference type="Proteomes" id="UP000265140"/>
    </source>
</evidence>
<dbReference type="GO" id="GO:0035082">
    <property type="term" value="P:axoneme assembly"/>
    <property type="evidence" value="ECO:0007669"/>
    <property type="project" value="InterPro"/>
</dbReference>
<feature type="transmembrane region" description="Helical" evidence="1">
    <location>
        <begin position="284"/>
        <end position="304"/>
    </location>
</feature>
<gene>
    <name evidence="2" type="primary">CFAP46</name>
</gene>
<dbReference type="Pfam" id="PF25439">
    <property type="entry name" value="TPR_CFAP46_N"/>
    <property type="match status" value="1"/>
</dbReference>
<sequence>MDLHIRQCLTKAAQRKDTDALKAAYVLIREGTPGVEKTASDTRCFCPELYVLCAEQALELGFVDISRDCLTMYFEGNPPANQFLCRAYLCQGQLESLPTICNVEKIEKAVNHFLKTMEISKDKPRYHFMVFNASVLYFQAVRPLLRPGPCQHLVPTLTQVVKALEEVGDPDYGWRAQLMLHLVTCLVDAGKGKEASSFAKATSDFIESHAPDLYPNIFSLQVLFFFISFFYTLRFGLVYLCRGLVYLRRGLVYLCLWFEVVWFTFAVLDFLLHSGPSLPIGVRGSVIIPLFFITHLACLFLRWYREVD</sequence>
<dbReference type="GeneTree" id="ENSGT00570000079216"/>
<organism evidence="2 3">
    <name type="scientific">Esox lucius</name>
    <name type="common">Northern pike</name>
    <dbReference type="NCBI Taxonomy" id="8010"/>
    <lineage>
        <taxon>Eukaryota</taxon>
        <taxon>Metazoa</taxon>
        <taxon>Chordata</taxon>
        <taxon>Craniata</taxon>
        <taxon>Vertebrata</taxon>
        <taxon>Euteleostomi</taxon>
        <taxon>Actinopterygii</taxon>
        <taxon>Neopterygii</taxon>
        <taxon>Teleostei</taxon>
        <taxon>Protacanthopterygii</taxon>
        <taxon>Esociformes</taxon>
        <taxon>Esocidae</taxon>
        <taxon>Esox</taxon>
    </lineage>
</organism>
<feature type="transmembrane region" description="Helical" evidence="1">
    <location>
        <begin position="218"/>
        <end position="239"/>
    </location>
</feature>
<proteinExistence type="predicted"/>
<dbReference type="Ensembl" id="ENSELUT00000088659.1">
    <property type="protein sequence ID" value="ENSELUP00000084224.1"/>
    <property type="gene ID" value="ENSELUG00000040967.1"/>
</dbReference>
<keyword evidence="1" id="KW-1133">Transmembrane helix</keyword>
<dbReference type="InterPro" id="IPR039586">
    <property type="entry name" value="CFAP46"/>
</dbReference>
<keyword evidence="1" id="KW-0472">Membrane</keyword>
<reference evidence="2" key="2">
    <citation type="submission" date="2025-08" db="UniProtKB">
        <authorList>
            <consortium name="Ensembl"/>
        </authorList>
    </citation>
    <scope>IDENTIFICATION</scope>
</reference>
<keyword evidence="3" id="KW-1185">Reference proteome</keyword>
<evidence type="ECO:0000256" key="1">
    <source>
        <dbReference type="SAM" id="Phobius"/>
    </source>
</evidence>
<evidence type="ECO:0000313" key="2">
    <source>
        <dbReference type="Ensembl" id="ENSELUP00000084224.1"/>
    </source>
</evidence>
<reference evidence="2 3" key="1">
    <citation type="submission" date="2020-02" db="EMBL/GenBank/DDBJ databases">
        <title>Esox lucius (northern pike) genome, fEsoLuc1, primary haplotype.</title>
        <authorList>
            <person name="Myers G."/>
            <person name="Karagic N."/>
            <person name="Meyer A."/>
            <person name="Pippel M."/>
            <person name="Reichard M."/>
            <person name="Winkler S."/>
            <person name="Tracey A."/>
            <person name="Sims Y."/>
            <person name="Howe K."/>
            <person name="Rhie A."/>
            <person name="Formenti G."/>
            <person name="Durbin R."/>
            <person name="Fedrigo O."/>
            <person name="Jarvis E.D."/>
        </authorList>
    </citation>
    <scope>NUCLEOTIDE SEQUENCE [LARGE SCALE GENOMIC DNA]</scope>
</reference>
<dbReference type="Proteomes" id="UP000265140">
    <property type="component" value="Chromosome 6"/>
</dbReference>
<name>A0AAY5K502_ESOLU</name>
<feature type="transmembrane region" description="Helical" evidence="1">
    <location>
        <begin position="251"/>
        <end position="272"/>
    </location>
</feature>
<dbReference type="PANTHER" id="PTHR15977">
    <property type="entry name" value="CILIA- AND FLAGELLA-ASSOCIATED PROTEIN 46"/>
    <property type="match status" value="1"/>
</dbReference>
<keyword evidence="1" id="KW-0812">Transmembrane</keyword>
<dbReference type="PANTHER" id="PTHR15977:SF15">
    <property type="entry name" value="CILIA- AND FLAGELLA-ASSOCIATED PROTEIN 46"/>
    <property type="match status" value="1"/>
</dbReference>
<accession>A0AAY5K502</accession>
<reference evidence="2" key="3">
    <citation type="submission" date="2025-09" db="UniProtKB">
        <authorList>
            <consortium name="Ensembl"/>
        </authorList>
    </citation>
    <scope>IDENTIFICATION</scope>
</reference>
<protein>
    <submittedName>
        <fullName evidence="2">Cilia and flagella associated protein 46</fullName>
    </submittedName>
</protein>
<dbReference type="GO" id="GO:0060294">
    <property type="term" value="P:cilium movement involved in cell motility"/>
    <property type="evidence" value="ECO:0007669"/>
    <property type="project" value="InterPro"/>
</dbReference>
<dbReference type="AlphaFoldDB" id="A0AAY5K502"/>